<dbReference type="PANTHER" id="PTHR31126:SF1">
    <property type="entry name" value="TYROSINE SPECIFIC PROTEIN PHOSPHATASES DOMAIN-CONTAINING PROTEIN"/>
    <property type="match status" value="1"/>
</dbReference>
<reference evidence="2" key="1">
    <citation type="journal article" date="2021" name="PeerJ">
        <title>Extensive microbial diversity within the chicken gut microbiome revealed by metagenomics and culture.</title>
        <authorList>
            <person name="Gilroy R."/>
            <person name="Ravi A."/>
            <person name="Getino M."/>
            <person name="Pursley I."/>
            <person name="Horton D.L."/>
            <person name="Alikhan N.F."/>
            <person name="Baker D."/>
            <person name="Gharbi K."/>
            <person name="Hall N."/>
            <person name="Watson M."/>
            <person name="Adriaenssens E.M."/>
            <person name="Foster-Nyarko E."/>
            <person name="Jarju S."/>
            <person name="Secka A."/>
            <person name="Antonio M."/>
            <person name="Oren A."/>
            <person name="Chaudhuri R.R."/>
            <person name="La Ragione R."/>
            <person name="Hildebrand F."/>
            <person name="Pallen M.J."/>
        </authorList>
    </citation>
    <scope>NUCLEOTIDE SEQUENCE</scope>
    <source>
        <strain evidence="2">CHK191-13928</strain>
    </source>
</reference>
<dbReference type="InterPro" id="IPR029021">
    <property type="entry name" value="Prot-tyrosine_phosphatase-like"/>
</dbReference>
<dbReference type="Proteomes" id="UP000886721">
    <property type="component" value="Unassembled WGS sequence"/>
</dbReference>
<evidence type="ECO:0000313" key="2">
    <source>
        <dbReference type="EMBL" id="HIX67592.1"/>
    </source>
</evidence>
<dbReference type="AlphaFoldDB" id="A0A9D1WUX9"/>
<reference evidence="2" key="2">
    <citation type="submission" date="2021-04" db="EMBL/GenBank/DDBJ databases">
        <authorList>
            <person name="Gilroy R."/>
        </authorList>
    </citation>
    <scope>NUCLEOTIDE SEQUENCE</scope>
    <source>
        <strain evidence="2">CHK191-13928</strain>
    </source>
</reference>
<organism evidence="2 3">
    <name type="scientific">Candidatus Anaerostipes excrementavium</name>
    <dbReference type="NCBI Taxonomy" id="2838463"/>
    <lineage>
        <taxon>Bacteria</taxon>
        <taxon>Bacillati</taxon>
        <taxon>Bacillota</taxon>
        <taxon>Clostridia</taxon>
        <taxon>Lachnospirales</taxon>
        <taxon>Lachnospiraceae</taxon>
        <taxon>Anaerostipes</taxon>
    </lineage>
</organism>
<accession>A0A9D1WUX9</accession>
<sequence length="257" mass="29668">MGKVHLAGADNARDLGGLKTTDGKIIQKGHLIRSNRLSRITKKDTDILCEQYHLRKIIDLRTPMEVEQEADVEVPGASYMNIPFFVESMIGISHEKENRHHMMRRMDDLPKMEDLYVMIVENPYCRKQMSKALRQVMHTENGAVLWHCTEGKDRCGLLSAMVLFCLNVSEQDVMEDYLKTNKTAAKRIDQLYQKWRNLGISKGRAERMEGMFIAKEEFMQAALNSMKKEFGSPEAFIGQALEIPEQEIENFREKVLK</sequence>
<dbReference type="Pfam" id="PF13350">
    <property type="entry name" value="Y_phosphatase3"/>
    <property type="match status" value="1"/>
</dbReference>
<dbReference type="Gene3D" id="3.90.190.10">
    <property type="entry name" value="Protein tyrosine phosphatase superfamily"/>
    <property type="match status" value="1"/>
</dbReference>
<dbReference type="PANTHER" id="PTHR31126">
    <property type="entry name" value="TYROSINE-PROTEIN PHOSPHATASE"/>
    <property type="match status" value="1"/>
</dbReference>
<evidence type="ECO:0000313" key="3">
    <source>
        <dbReference type="Proteomes" id="UP000886721"/>
    </source>
</evidence>
<comment type="similarity">
    <text evidence="1">Belongs to the protein-tyrosine phosphatase family.</text>
</comment>
<dbReference type="EMBL" id="DXEM01000016">
    <property type="protein sequence ID" value="HIX67592.1"/>
    <property type="molecule type" value="Genomic_DNA"/>
</dbReference>
<comment type="caution">
    <text evidence="2">The sequence shown here is derived from an EMBL/GenBank/DDBJ whole genome shotgun (WGS) entry which is preliminary data.</text>
</comment>
<dbReference type="InterPro" id="IPR026893">
    <property type="entry name" value="Tyr/Ser_Pase_IphP-type"/>
</dbReference>
<gene>
    <name evidence="2" type="ORF">H9735_05620</name>
</gene>
<proteinExistence type="inferred from homology"/>
<protein>
    <submittedName>
        <fullName evidence="2">Tyrosine-protein phosphatase</fullName>
    </submittedName>
</protein>
<evidence type="ECO:0000256" key="1">
    <source>
        <dbReference type="ARBA" id="ARBA00009580"/>
    </source>
</evidence>
<dbReference type="SUPFAM" id="SSF52799">
    <property type="entry name" value="(Phosphotyrosine protein) phosphatases II"/>
    <property type="match status" value="1"/>
</dbReference>
<name>A0A9D1WUX9_9FIRM</name>
<dbReference type="GO" id="GO:0004721">
    <property type="term" value="F:phosphoprotein phosphatase activity"/>
    <property type="evidence" value="ECO:0007669"/>
    <property type="project" value="InterPro"/>
</dbReference>